<keyword evidence="2 4" id="KW-0472">Membrane</keyword>
<evidence type="ECO:0000313" key="7">
    <source>
        <dbReference type="EMBL" id="RIJ22114.1"/>
    </source>
</evidence>
<dbReference type="GO" id="GO:0009279">
    <property type="term" value="C:cell outer membrane"/>
    <property type="evidence" value="ECO:0007669"/>
    <property type="project" value="UniProtKB-SubCell"/>
</dbReference>
<evidence type="ECO:0000256" key="5">
    <source>
        <dbReference type="SAM" id="SignalP"/>
    </source>
</evidence>
<evidence type="ECO:0000313" key="8">
    <source>
        <dbReference type="Proteomes" id="UP000265431"/>
    </source>
</evidence>
<comment type="caution">
    <text evidence="7">The sequence shown here is derived from an EMBL/GenBank/DDBJ whole genome shotgun (WGS) entry which is preliminary data.</text>
</comment>
<evidence type="ECO:0000256" key="2">
    <source>
        <dbReference type="ARBA" id="ARBA00023136"/>
    </source>
</evidence>
<name>A0A399QV50_9PROT</name>
<dbReference type="Pfam" id="PF00691">
    <property type="entry name" value="OmpA"/>
    <property type="match status" value="1"/>
</dbReference>
<dbReference type="Proteomes" id="UP000265431">
    <property type="component" value="Unassembled WGS sequence"/>
</dbReference>
<dbReference type="AlphaFoldDB" id="A0A399QV50"/>
<dbReference type="Gene3D" id="3.30.1330.60">
    <property type="entry name" value="OmpA-like domain"/>
    <property type="match status" value="1"/>
</dbReference>
<organism evidence="7 8">
    <name type="scientific">Henriciella barbarensis</name>
    <dbReference type="NCBI Taxonomy" id="86342"/>
    <lineage>
        <taxon>Bacteria</taxon>
        <taxon>Pseudomonadati</taxon>
        <taxon>Pseudomonadota</taxon>
        <taxon>Alphaproteobacteria</taxon>
        <taxon>Hyphomonadales</taxon>
        <taxon>Hyphomonadaceae</taxon>
        <taxon>Henriciella</taxon>
    </lineage>
</organism>
<sequence length="295" mass="30730">MRRPRTRASMAFVGLGTGLAACDAASVGEAGTQIAAPSVCVELAEGSYQFADGLFIPASGIPIEASTKQGSEASPLQWAGRLQDQLRQEGYDWLSIRERSGIALIEGTITDEEEKLSALEAASTAIRNDAIANDGARIIVDMVEIEGGPDPVGMPVASLPTSPSVSACTAAFAGVLDGHTVEFSASNTSISDETMPVAAALGATAILCDRYQIEIGAHTDARGAESFNQRLSQTRANTIRDYLIKAGVASASLTAVGYGESQPIDTSQTTAAYARNRRIEFSVSDAEPVASEPVD</sequence>
<protein>
    <submittedName>
        <fullName evidence="7">OmpA family protein</fullName>
    </submittedName>
</protein>
<accession>A0A399QV50</accession>
<dbReference type="InterPro" id="IPR050330">
    <property type="entry name" value="Bact_OuterMem_StrucFunc"/>
</dbReference>
<evidence type="ECO:0000256" key="3">
    <source>
        <dbReference type="ARBA" id="ARBA00023237"/>
    </source>
</evidence>
<dbReference type="SUPFAM" id="SSF103088">
    <property type="entry name" value="OmpA-like"/>
    <property type="match status" value="1"/>
</dbReference>
<evidence type="ECO:0000256" key="1">
    <source>
        <dbReference type="ARBA" id="ARBA00004442"/>
    </source>
</evidence>
<dbReference type="PRINTS" id="PR01021">
    <property type="entry name" value="OMPADOMAIN"/>
</dbReference>
<dbReference type="InterPro" id="IPR006664">
    <property type="entry name" value="OMP_bac"/>
</dbReference>
<keyword evidence="3" id="KW-0998">Cell outer membrane</keyword>
<dbReference type="PROSITE" id="PS51257">
    <property type="entry name" value="PROKAR_LIPOPROTEIN"/>
    <property type="match status" value="1"/>
</dbReference>
<feature type="domain" description="OmpA-like" evidence="6">
    <location>
        <begin position="170"/>
        <end position="287"/>
    </location>
</feature>
<dbReference type="PANTHER" id="PTHR30329">
    <property type="entry name" value="STATOR ELEMENT OF FLAGELLAR MOTOR COMPLEX"/>
    <property type="match status" value="1"/>
</dbReference>
<comment type="subcellular location">
    <subcellularLocation>
        <location evidence="1">Cell outer membrane</location>
    </subcellularLocation>
</comment>
<evidence type="ECO:0000256" key="4">
    <source>
        <dbReference type="PROSITE-ProRule" id="PRU00473"/>
    </source>
</evidence>
<dbReference type="InterPro" id="IPR036737">
    <property type="entry name" value="OmpA-like_sf"/>
</dbReference>
<keyword evidence="5" id="KW-0732">Signal</keyword>
<keyword evidence="8" id="KW-1185">Reference proteome</keyword>
<dbReference type="PANTHER" id="PTHR30329:SF21">
    <property type="entry name" value="LIPOPROTEIN YIAD-RELATED"/>
    <property type="match status" value="1"/>
</dbReference>
<dbReference type="PROSITE" id="PS51123">
    <property type="entry name" value="OMPA_2"/>
    <property type="match status" value="1"/>
</dbReference>
<dbReference type="EMBL" id="QWGB01000007">
    <property type="protein sequence ID" value="RIJ22114.1"/>
    <property type="molecule type" value="Genomic_DNA"/>
</dbReference>
<feature type="chain" id="PRO_5017207755" evidence="5">
    <location>
        <begin position="21"/>
        <end position="295"/>
    </location>
</feature>
<dbReference type="CDD" id="cd07185">
    <property type="entry name" value="OmpA_C-like"/>
    <property type="match status" value="1"/>
</dbReference>
<proteinExistence type="predicted"/>
<reference evidence="7 8" key="1">
    <citation type="submission" date="2018-08" db="EMBL/GenBank/DDBJ databases">
        <title>Henriciella mobilis sp. nov., isolated from seawater.</title>
        <authorList>
            <person name="Cheng H."/>
            <person name="Wu Y.-H."/>
            <person name="Xu X.-W."/>
            <person name="Guo L.-L."/>
        </authorList>
    </citation>
    <scope>NUCLEOTIDE SEQUENCE [LARGE SCALE GENOMIC DNA]</scope>
    <source>
        <strain evidence="7 8">CCUG66934</strain>
    </source>
</reference>
<gene>
    <name evidence="7" type="ORF">D1224_11145</name>
</gene>
<feature type="signal peptide" evidence="5">
    <location>
        <begin position="1"/>
        <end position="20"/>
    </location>
</feature>
<dbReference type="OrthoDB" id="5525824at2"/>
<dbReference type="InterPro" id="IPR006665">
    <property type="entry name" value="OmpA-like"/>
</dbReference>
<evidence type="ECO:0000259" key="6">
    <source>
        <dbReference type="PROSITE" id="PS51123"/>
    </source>
</evidence>